<accession>A0A125W7M4</accession>
<dbReference type="CDD" id="cd00001">
    <property type="entry name" value="PTS_IIB_man"/>
    <property type="match status" value="1"/>
</dbReference>
<dbReference type="GO" id="GO:0005737">
    <property type="term" value="C:cytoplasm"/>
    <property type="evidence" value="ECO:0007669"/>
    <property type="project" value="UniProtKB-SubCell"/>
</dbReference>
<dbReference type="Pfam" id="PF03830">
    <property type="entry name" value="PTSIIB_sorb"/>
    <property type="match status" value="1"/>
</dbReference>
<keyword evidence="11" id="KW-0762">Sugar transport</keyword>
<dbReference type="InterPro" id="IPR004701">
    <property type="entry name" value="PTS_EIIA_man-typ"/>
</dbReference>
<evidence type="ECO:0000256" key="6">
    <source>
        <dbReference type="ARBA" id="ARBA00021685"/>
    </source>
</evidence>
<dbReference type="PROSITE" id="PS51096">
    <property type="entry name" value="PTS_EIIA_TYPE_4"/>
    <property type="match status" value="1"/>
</dbReference>
<keyword evidence="9" id="KW-0963">Cytoplasm</keyword>
<evidence type="ECO:0000256" key="16">
    <source>
        <dbReference type="ARBA" id="ARBA00023757"/>
    </source>
</evidence>
<evidence type="ECO:0000256" key="12">
    <source>
        <dbReference type="ARBA" id="ARBA00022679"/>
    </source>
</evidence>
<evidence type="ECO:0000256" key="15">
    <source>
        <dbReference type="ARBA" id="ARBA00023136"/>
    </source>
</evidence>
<dbReference type="SUPFAM" id="SSF52728">
    <property type="entry name" value="PTS IIb component"/>
    <property type="match status" value="1"/>
</dbReference>
<evidence type="ECO:0000256" key="18">
    <source>
        <dbReference type="ARBA" id="ARBA00032197"/>
    </source>
</evidence>
<evidence type="ECO:0000256" key="1">
    <source>
        <dbReference type="ARBA" id="ARBA00000514"/>
    </source>
</evidence>
<evidence type="ECO:0000256" key="14">
    <source>
        <dbReference type="ARBA" id="ARBA00022777"/>
    </source>
</evidence>
<evidence type="ECO:0000256" key="7">
    <source>
        <dbReference type="ARBA" id="ARBA00022448"/>
    </source>
</evidence>
<evidence type="ECO:0000256" key="2">
    <source>
        <dbReference type="ARBA" id="ARBA00004236"/>
    </source>
</evidence>
<evidence type="ECO:0000259" key="20">
    <source>
        <dbReference type="PROSITE" id="PS51096"/>
    </source>
</evidence>
<evidence type="ECO:0000256" key="4">
    <source>
        <dbReference type="ARBA" id="ARBA00011738"/>
    </source>
</evidence>
<feature type="compositionally biased region" description="Low complexity" evidence="19">
    <location>
        <begin position="186"/>
        <end position="199"/>
    </location>
</feature>
<dbReference type="InterPro" id="IPR033887">
    <property type="entry name" value="PTS_IIA_man"/>
</dbReference>
<dbReference type="GO" id="GO:0009401">
    <property type="term" value="P:phosphoenolpyruvate-dependent sugar phosphotransferase system"/>
    <property type="evidence" value="ECO:0007669"/>
    <property type="project" value="UniProtKB-KW"/>
</dbReference>
<evidence type="ECO:0000256" key="13">
    <source>
        <dbReference type="ARBA" id="ARBA00022683"/>
    </source>
</evidence>
<evidence type="ECO:0000256" key="5">
    <source>
        <dbReference type="ARBA" id="ARBA00011929"/>
    </source>
</evidence>
<comment type="caution">
    <text evidence="22">The sequence shown here is derived from an EMBL/GenBank/DDBJ whole genome shotgun (WGS) entry which is preliminary data.</text>
</comment>
<feature type="domain" description="PTS EIIB type-4" evidence="21">
    <location>
        <begin position="215"/>
        <end position="380"/>
    </location>
</feature>
<dbReference type="AlphaFoldDB" id="A0A125W7M4"/>
<comment type="function">
    <text evidence="16">The phosphoenolpyruvate-dependent sugar phosphotransferase system (sugar PTS), a major carbohydrate active transport system, catalyzes the phosphorylation of incoming sugar substrates concomitantly with their translocation across the cell membrane. The enzyme II ManXYZ PTS system is involved in mannose transport.</text>
</comment>
<dbReference type="InterPro" id="IPR036667">
    <property type="entry name" value="PTS_IIB_sorbose-sp_sf"/>
</dbReference>
<dbReference type="PANTHER" id="PTHR33799:SF1">
    <property type="entry name" value="PTS SYSTEM MANNOSE-SPECIFIC EIIAB COMPONENT-RELATED"/>
    <property type="match status" value="1"/>
</dbReference>
<evidence type="ECO:0000256" key="11">
    <source>
        <dbReference type="ARBA" id="ARBA00022597"/>
    </source>
</evidence>
<dbReference type="NCBIfam" id="TIGR00824">
    <property type="entry name" value="EIIA-man"/>
    <property type="match status" value="1"/>
</dbReference>
<protein>
    <recommendedName>
        <fullName evidence="6">PTS system mannose-specific EIIAB component</fullName>
        <ecNumber evidence="5">2.7.1.191</ecNumber>
    </recommendedName>
    <alternativeName>
        <fullName evidence="18">EIIAB-Man</fullName>
    </alternativeName>
    <alternativeName>
        <fullName evidence="17">EIII-Man</fullName>
    </alternativeName>
</protein>
<dbReference type="HOGENOM" id="CLU_074797_0_0_9"/>
<comment type="subunit">
    <text evidence="4">Homodimer.</text>
</comment>
<evidence type="ECO:0000256" key="17">
    <source>
        <dbReference type="ARBA" id="ARBA00030229"/>
    </source>
</evidence>
<dbReference type="PROSITE" id="PS51101">
    <property type="entry name" value="PTS_EIIB_TYPE_4"/>
    <property type="match status" value="1"/>
</dbReference>
<keyword evidence="15" id="KW-0472">Membrane</keyword>
<dbReference type="InterPro" id="IPR036662">
    <property type="entry name" value="PTS_EIIA_man-typ_sf"/>
</dbReference>
<dbReference type="InterPro" id="IPR051471">
    <property type="entry name" value="Bacterial_PTS_sugar_comp"/>
</dbReference>
<reference evidence="22 23" key="1">
    <citation type="submission" date="2010-07" db="EMBL/GenBank/DDBJ databases">
        <authorList>
            <person name="Sid Ahmed O."/>
        </authorList>
    </citation>
    <scope>NUCLEOTIDE SEQUENCE [LARGE SCALE GENOMIC DNA]</scope>
    <source>
        <strain evidence="22 23">TX4248</strain>
    </source>
</reference>
<evidence type="ECO:0000256" key="19">
    <source>
        <dbReference type="SAM" id="MobiDB-lite"/>
    </source>
</evidence>
<evidence type="ECO:0000313" key="22">
    <source>
        <dbReference type="EMBL" id="EFM83293.1"/>
    </source>
</evidence>
<dbReference type="SUPFAM" id="SSF53062">
    <property type="entry name" value="PTS system fructose IIA component-like"/>
    <property type="match status" value="1"/>
</dbReference>
<dbReference type="PANTHER" id="PTHR33799">
    <property type="entry name" value="PTS PERMEASE-RELATED-RELATED"/>
    <property type="match status" value="1"/>
</dbReference>
<dbReference type="GO" id="GO:0005886">
    <property type="term" value="C:plasma membrane"/>
    <property type="evidence" value="ECO:0007669"/>
    <property type="project" value="UniProtKB-SubCell"/>
</dbReference>
<keyword evidence="10" id="KW-0597">Phosphoprotein</keyword>
<sequence length="383" mass="41583">MIKASADVEKNQELLKFFHLFLSESDLSDFFQKVKAFSSTTMKKNINYTGGIKMVGIILASHGEFAEGILQSGAMIFGEQENVKAVTLMPSEGPDDVKAKMQEAIASFDNQDEVLFLVDLWGGTPFNQANSLLEDHKDKWAIVAGMNLPMVIEAYASRFSMESAQEIATHILETAKDGVKVKPEELQPAEAPKAAATEDAQPKGSLPPGTVVGDGKIKFVLARIDSRLLHGQVATAWTKATQPNRIIVVSDAVAKDDLRKKLIEQAAPPGVKANVIPISKMIEVAKDPRFGNTKALLLFENPEDVLKVVEGGVEIPEVNVGSMAHSVGKVVVSKVLSMGQEDVDTFDELKAKGIKFDVRKVPNDSKANMDEILKKAKNELANA</sequence>
<dbReference type="Gene3D" id="3.40.35.10">
    <property type="entry name" value="Phosphotransferase system, sorbose subfamily IIB component"/>
    <property type="match status" value="1"/>
</dbReference>
<dbReference type="EC" id="2.7.1.191" evidence="5"/>
<dbReference type="InterPro" id="IPR013789">
    <property type="entry name" value="PTS_EIIA_man"/>
</dbReference>
<keyword evidence="13" id="KW-0598">Phosphotransferase system</keyword>
<organism evidence="22 23">
    <name type="scientific">Enterococcus faecalis TX4248</name>
    <dbReference type="NCBI Taxonomy" id="749495"/>
    <lineage>
        <taxon>Bacteria</taxon>
        <taxon>Bacillati</taxon>
        <taxon>Bacillota</taxon>
        <taxon>Bacilli</taxon>
        <taxon>Lactobacillales</taxon>
        <taxon>Enterococcaceae</taxon>
        <taxon>Enterococcus</taxon>
    </lineage>
</organism>
<keyword evidence="14" id="KW-0418">Kinase</keyword>
<keyword evidence="7" id="KW-0813">Transport</keyword>
<dbReference type="EMBL" id="AEBR01000029">
    <property type="protein sequence ID" value="EFM83293.1"/>
    <property type="molecule type" value="Genomic_DNA"/>
</dbReference>
<dbReference type="InterPro" id="IPR004720">
    <property type="entry name" value="PTS_IIB_sorbose-sp"/>
</dbReference>
<dbReference type="Gene3D" id="3.40.50.510">
    <property type="entry name" value="Phosphotransferase system, mannose-type IIA component"/>
    <property type="match status" value="1"/>
</dbReference>
<evidence type="ECO:0000259" key="21">
    <source>
        <dbReference type="PROSITE" id="PS51101"/>
    </source>
</evidence>
<evidence type="ECO:0000256" key="10">
    <source>
        <dbReference type="ARBA" id="ARBA00022553"/>
    </source>
</evidence>
<dbReference type="CDD" id="cd00006">
    <property type="entry name" value="PTS_IIA_man"/>
    <property type="match status" value="1"/>
</dbReference>
<evidence type="ECO:0000313" key="23">
    <source>
        <dbReference type="Proteomes" id="UP000004846"/>
    </source>
</evidence>
<comment type="catalytic activity">
    <reaction evidence="1">
        <text>D-mannose(out) + N(pros)-phospho-L-histidyl-[protein] = D-mannose 6-phosphate(in) + L-histidyl-[protein]</text>
        <dbReference type="Rhea" id="RHEA:49232"/>
        <dbReference type="Rhea" id="RHEA-COMP:9745"/>
        <dbReference type="Rhea" id="RHEA-COMP:9746"/>
        <dbReference type="ChEBI" id="CHEBI:4208"/>
        <dbReference type="ChEBI" id="CHEBI:29979"/>
        <dbReference type="ChEBI" id="CHEBI:58735"/>
        <dbReference type="ChEBI" id="CHEBI:64837"/>
        <dbReference type="EC" id="2.7.1.191"/>
    </reaction>
</comment>
<dbReference type="GO" id="GO:0016301">
    <property type="term" value="F:kinase activity"/>
    <property type="evidence" value="ECO:0007669"/>
    <property type="project" value="UniProtKB-KW"/>
</dbReference>
<name>A0A125W7M4_ENTFL</name>
<gene>
    <name evidence="22" type="ORF">HMPREF9498_01064</name>
</gene>
<feature type="domain" description="PTS EIIA type-4" evidence="20">
    <location>
        <begin position="54"/>
        <end position="179"/>
    </location>
</feature>
<dbReference type="GO" id="GO:0008982">
    <property type="term" value="F:protein-N(PI)-phosphohistidine-sugar phosphotransferase activity"/>
    <property type="evidence" value="ECO:0007669"/>
    <property type="project" value="InterPro"/>
</dbReference>
<evidence type="ECO:0000256" key="8">
    <source>
        <dbReference type="ARBA" id="ARBA00022475"/>
    </source>
</evidence>
<dbReference type="Pfam" id="PF03610">
    <property type="entry name" value="EIIA-man"/>
    <property type="match status" value="1"/>
</dbReference>
<evidence type="ECO:0000256" key="3">
    <source>
        <dbReference type="ARBA" id="ARBA00004496"/>
    </source>
</evidence>
<keyword evidence="12 22" id="KW-0808">Transferase</keyword>
<comment type="subcellular location">
    <subcellularLocation>
        <location evidence="2">Cell membrane</location>
    </subcellularLocation>
    <subcellularLocation>
        <location evidence="3">Cytoplasm</location>
    </subcellularLocation>
</comment>
<feature type="region of interest" description="Disordered" evidence="19">
    <location>
        <begin position="185"/>
        <end position="209"/>
    </location>
</feature>
<dbReference type="Proteomes" id="UP000004846">
    <property type="component" value="Unassembled WGS sequence"/>
</dbReference>
<proteinExistence type="predicted"/>
<keyword evidence="8" id="KW-1003">Cell membrane</keyword>
<evidence type="ECO:0000256" key="9">
    <source>
        <dbReference type="ARBA" id="ARBA00022490"/>
    </source>
</evidence>